<dbReference type="EMBL" id="CP012382">
    <property type="protein sequence ID" value="AKZ57620.1"/>
    <property type="molecule type" value="Genomic_DNA"/>
</dbReference>
<dbReference type="KEGG" id="samb:SAM23877_4575"/>
<dbReference type="Pfam" id="PF18593">
    <property type="entry name" value="CdiI_2"/>
    <property type="match status" value="1"/>
</dbReference>
<sequence>MSQALPPGQRFHELSDLLAAYAHVDFTFSDTAEAPGPALSAYLRMAARDPGRAATAVRQIDDLLSVGLFSEEIADEVEHLPHIRPPMGTSVEDCLRVVKAHLHRFLRDPSHTPQANPQSSWEWNERFPSLGQLLGAYFHRDFSYIYESREEALDEYVGEADPQDRVQAAQEIGELLEMVSSDQELRTATTALGLDLLPPQGMSLQGWLESIRRRITAA</sequence>
<evidence type="ECO:0000313" key="3">
    <source>
        <dbReference type="Proteomes" id="UP000061018"/>
    </source>
</evidence>
<evidence type="ECO:0000313" key="2">
    <source>
        <dbReference type="EMBL" id="AKZ57620.1"/>
    </source>
</evidence>
<accession>A0A0K2AWX1</accession>
<name>A0A0K2AWX1_STRA7</name>
<feature type="domain" description="CdiI immunity protein" evidence="1">
    <location>
        <begin position="126"/>
        <end position="215"/>
    </location>
</feature>
<reference evidence="3" key="1">
    <citation type="journal article" date="2015" name="J. Biotechnol.">
        <title>Complete genome sequence of Streptomyces ambofaciens ATCC 23877, the spiramycin producer.</title>
        <authorList>
            <person name="Thibessard A."/>
            <person name="Haas D."/>
            <person name="Gerbaud C."/>
            <person name="Aigle B."/>
            <person name="Lautru S."/>
            <person name="Pernodet J.L."/>
            <person name="Leblond P."/>
        </authorList>
    </citation>
    <scope>NUCLEOTIDE SEQUENCE [LARGE SCALE GENOMIC DNA]</scope>
    <source>
        <strain evidence="3">ATCC 23877 / 3486 / DSM 40053 / JCM 4204 / NBRC 12836 / NRRL B-2516</strain>
    </source>
</reference>
<evidence type="ECO:0000259" key="1">
    <source>
        <dbReference type="Pfam" id="PF18593"/>
    </source>
</evidence>
<dbReference type="AlphaFoldDB" id="A0A0K2AWX1"/>
<dbReference type="RefSeq" id="WP_053135759.1">
    <property type="nucleotide sequence ID" value="NZ_CP012382.1"/>
</dbReference>
<dbReference type="Proteomes" id="UP000061018">
    <property type="component" value="Chromosome"/>
</dbReference>
<organism evidence="2 3">
    <name type="scientific">Streptomyces ambofaciens (strain ATCC 23877 / 3486 / DSM 40053 / JCM 4204 / NBRC 12836 / NRRL B-2516)</name>
    <dbReference type="NCBI Taxonomy" id="278992"/>
    <lineage>
        <taxon>Bacteria</taxon>
        <taxon>Bacillati</taxon>
        <taxon>Actinomycetota</taxon>
        <taxon>Actinomycetes</taxon>
        <taxon>Kitasatosporales</taxon>
        <taxon>Streptomycetaceae</taxon>
        <taxon>Streptomyces</taxon>
    </lineage>
</organism>
<proteinExistence type="predicted"/>
<dbReference type="InterPro" id="IPR041129">
    <property type="entry name" value="CdiI_2"/>
</dbReference>
<gene>
    <name evidence="2" type="ORF">SAM23877_4575</name>
</gene>
<protein>
    <recommendedName>
        <fullName evidence="1">CdiI immunity protein domain-containing protein</fullName>
    </recommendedName>
</protein>